<dbReference type="InterPro" id="IPR017907">
    <property type="entry name" value="Znf_RING_CS"/>
</dbReference>
<feature type="compositionally biased region" description="Basic and acidic residues" evidence="5">
    <location>
        <begin position="216"/>
        <end position="229"/>
    </location>
</feature>
<dbReference type="InterPro" id="IPR013083">
    <property type="entry name" value="Znf_RING/FYVE/PHD"/>
</dbReference>
<proteinExistence type="predicted"/>
<dbReference type="Pfam" id="PF13923">
    <property type="entry name" value="zf-C3HC4_2"/>
    <property type="match status" value="1"/>
</dbReference>
<dbReference type="InterPro" id="IPR001841">
    <property type="entry name" value="Znf_RING"/>
</dbReference>
<feature type="domain" description="RING-type" evidence="6">
    <location>
        <begin position="83"/>
        <end position="124"/>
    </location>
</feature>
<dbReference type="SMART" id="SM00184">
    <property type="entry name" value="RING"/>
    <property type="match status" value="1"/>
</dbReference>
<feature type="compositionally biased region" description="Basic residues" evidence="5">
    <location>
        <begin position="52"/>
        <end position="61"/>
    </location>
</feature>
<dbReference type="SUPFAM" id="SSF57850">
    <property type="entry name" value="RING/U-box"/>
    <property type="match status" value="1"/>
</dbReference>
<reference evidence="7" key="1">
    <citation type="submission" date="2023-07" db="EMBL/GenBank/DDBJ databases">
        <title>A chromosome-level genome assembly of Lolium multiflorum.</title>
        <authorList>
            <person name="Chen Y."/>
            <person name="Copetti D."/>
            <person name="Kolliker R."/>
            <person name="Studer B."/>
        </authorList>
    </citation>
    <scope>NUCLEOTIDE SEQUENCE</scope>
    <source>
        <strain evidence="7">02402/16</strain>
        <tissue evidence="7">Leaf</tissue>
    </source>
</reference>
<accession>A0AAD8RJV4</accession>
<sequence>MQSGSASPAPPVDKPLAAAAVAEAQAVEEADGEQAKGDAVKMVEAEPEKPVKRGRGRPRRRPAPEGSGVVMVKRDLLASCMTCPICKRLLREATTISECLHTFCRKCIYKKLNDEELDYCPECKIDLGCAPLEKLRADHNKQDVRSKIFPSKKTKIDDAKVESPISVPIKRKERSISSLVVDTPRITTGLTGRRTRAVTRKAAAAALRGLGPILDPVEKDNGSANKHADNISLLDSLSKVPQTRRKASSTAETSSRHSNKDKAGDDKDLDKAELWKPLNCLVDAASKTKSFRSSPHTPAAKADPPNGSPSSEHANREKSGEQLRKSKLQDDKKDVPLSVMLKKKGPGRAKSAASVAAASQKAQNSRPINPIWFSLIASFEQKGSPALPQIPAHFLRIKDGSIPASSIQRYIMQKLGLQSESEVEMSCCGQFVNPAQPLRNLMDRWMRVGPARPLQTSVGSSGGDYVMVVSYGRPKS</sequence>
<dbReference type="PROSITE" id="PS00518">
    <property type="entry name" value="ZF_RING_1"/>
    <property type="match status" value="1"/>
</dbReference>
<feature type="compositionally biased region" description="Basic and acidic residues" evidence="5">
    <location>
        <begin position="313"/>
        <end position="335"/>
    </location>
</feature>
<gene>
    <name evidence="7" type="ORF">QYE76_000709</name>
</gene>
<dbReference type="GO" id="GO:0008270">
    <property type="term" value="F:zinc ion binding"/>
    <property type="evidence" value="ECO:0007669"/>
    <property type="project" value="UniProtKB-KW"/>
</dbReference>
<dbReference type="GO" id="GO:0004842">
    <property type="term" value="F:ubiquitin-protein transferase activity"/>
    <property type="evidence" value="ECO:0007669"/>
    <property type="project" value="InterPro"/>
</dbReference>
<comment type="caution">
    <text evidence="7">The sequence shown here is derived from an EMBL/GenBank/DDBJ whole genome shotgun (WGS) entry which is preliminary data.</text>
</comment>
<organism evidence="7 8">
    <name type="scientific">Lolium multiflorum</name>
    <name type="common">Italian ryegrass</name>
    <name type="synonym">Lolium perenne subsp. multiflorum</name>
    <dbReference type="NCBI Taxonomy" id="4521"/>
    <lineage>
        <taxon>Eukaryota</taxon>
        <taxon>Viridiplantae</taxon>
        <taxon>Streptophyta</taxon>
        <taxon>Embryophyta</taxon>
        <taxon>Tracheophyta</taxon>
        <taxon>Spermatophyta</taxon>
        <taxon>Magnoliopsida</taxon>
        <taxon>Liliopsida</taxon>
        <taxon>Poales</taxon>
        <taxon>Poaceae</taxon>
        <taxon>BOP clade</taxon>
        <taxon>Pooideae</taxon>
        <taxon>Poodae</taxon>
        <taxon>Poeae</taxon>
        <taxon>Poeae Chloroplast Group 2 (Poeae type)</taxon>
        <taxon>Loliodinae</taxon>
        <taxon>Loliinae</taxon>
        <taxon>Lolium</taxon>
    </lineage>
</organism>
<keyword evidence="1" id="KW-0479">Metal-binding</keyword>
<feature type="compositionally biased region" description="Basic and acidic residues" evidence="5">
    <location>
        <begin position="254"/>
        <end position="268"/>
    </location>
</feature>
<evidence type="ECO:0000313" key="7">
    <source>
        <dbReference type="EMBL" id="KAK1626394.1"/>
    </source>
</evidence>
<keyword evidence="3" id="KW-0862">Zinc</keyword>
<evidence type="ECO:0000259" key="6">
    <source>
        <dbReference type="PROSITE" id="PS50089"/>
    </source>
</evidence>
<protein>
    <recommendedName>
        <fullName evidence="6">RING-type domain-containing protein</fullName>
    </recommendedName>
</protein>
<dbReference type="AlphaFoldDB" id="A0AAD8RJV4"/>
<feature type="compositionally biased region" description="Basic and acidic residues" evidence="5">
    <location>
        <begin position="33"/>
        <end position="51"/>
    </location>
</feature>
<evidence type="ECO:0000313" key="8">
    <source>
        <dbReference type="Proteomes" id="UP001231189"/>
    </source>
</evidence>
<feature type="region of interest" description="Disordered" evidence="5">
    <location>
        <begin position="213"/>
        <end position="268"/>
    </location>
</feature>
<dbReference type="Gene3D" id="3.30.40.10">
    <property type="entry name" value="Zinc/RING finger domain, C3HC4 (zinc finger)"/>
    <property type="match status" value="1"/>
</dbReference>
<evidence type="ECO:0000256" key="4">
    <source>
        <dbReference type="PROSITE-ProRule" id="PRU00175"/>
    </source>
</evidence>
<dbReference type="PANTHER" id="PTHR46293:SF5">
    <property type="entry name" value="OS12G0600200 PROTEIN"/>
    <property type="match status" value="1"/>
</dbReference>
<dbReference type="Proteomes" id="UP001231189">
    <property type="component" value="Unassembled WGS sequence"/>
</dbReference>
<dbReference type="CDD" id="cd16525">
    <property type="entry name" value="RING-HC_PCGF"/>
    <property type="match status" value="1"/>
</dbReference>
<evidence type="ECO:0000256" key="3">
    <source>
        <dbReference type="ARBA" id="ARBA00022833"/>
    </source>
</evidence>
<dbReference type="PANTHER" id="PTHR46293">
    <property type="entry name" value="E3 UBIQUITIN PROTEIN LIGASE DRIP1"/>
    <property type="match status" value="1"/>
</dbReference>
<feature type="region of interest" description="Disordered" evidence="5">
    <location>
        <begin position="1"/>
        <end position="67"/>
    </location>
</feature>
<evidence type="ECO:0000256" key="2">
    <source>
        <dbReference type="ARBA" id="ARBA00022771"/>
    </source>
</evidence>
<name>A0AAD8RJV4_LOLMU</name>
<keyword evidence="8" id="KW-1185">Reference proteome</keyword>
<evidence type="ECO:0000256" key="1">
    <source>
        <dbReference type="ARBA" id="ARBA00022723"/>
    </source>
</evidence>
<feature type="compositionally biased region" description="Low complexity" evidence="5">
    <location>
        <begin position="349"/>
        <end position="361"/>
    </location>
</feature>
<evidence type="ECO:0000256" key="5">
    <source>
        <dbReference type="SAM" id="MobiDB-lite"/>
    </source>
</evidence>
<dbReference type="EMBL" id="JAUUTY010000005">
    <property type="protein sequence ID" value="KAK1626394.1"/>
    <property type="molecule type" value="Genomic_DNA"/>
</dbReference>
<keyword evidence="2 4" id="KW-0863">Zinc-finger</keyword>
<dbReference type="PROSITE" id="PS50089">
    <property type="entry name" value="ZF_RING_2"/>
    <property type="match status" value="1"/>
</dbReference>
<feature type="region of interest" description="Disordered" evidence="5">
    <location>
        <begin position="288"/>
        <end position="361"/>
    </location>
</feature>
<dbReference type="InterPro" id="IPR044807">
    <property type="entry name" value="DRIP1-like"/>
</dbReference>